<dbReference type="PROSITE" id="PS00018">
    <property type="entry name" value="EF_HAND_1"/>
    <property type="match status" value="1"/>
</dbReference>
<evidence type="ECO:0000313" key="3">
    <source>
        <dbReference type="EMBL" id="KAK4473075.1"/>
    </source>
</evidence>
<name>A0AAE1ZFF0_SCHME</name>
<dbReference type="GO" id="GO:0007017">
    <property type="term" value="P:microtubule-based process"/>
    <property type="evidence" value="ECO:0007669"/>
    <property type="project" value="InterPro"/>
</dbReference>
<comment type="caution">
    <text evidence="3">The sequence shown here is derived from an EMBL/GenBank/DDBJ whole genome shotgun (WGS) entry which is preliminary data.</text>
</comment>
<dbReference type="InterPro" id="IPR037177">
    <property type="entry name" value="DLC_sf"/>
</dbReference>
<dbReference type="Gene3D" id="1.10.238.10">
    <property type="entry name" value="EF-hand"/>
    <property type="match status" value="1"/>
</dbReference>
<gene>
    <name evidence="3" type="ORF">MN116_002733</name>
</gene>
<dbReference type="PROSITE" id="PS50222">
    <property type="entry name" value="EF_HAND_2"/>
    <property type="match status" value="1"/>
</dbReference>
<reference evidence="3" key="1">
    <citation type="submission" date="2022-04" db="EMBL/GenBank/DDBJ databases">
        <authorList>
            <person name="Xu L."/>
            <person name="Lv Z."/>
        </authorList>
    </citation>
    <scope>NUCLEOTIDE SEQUENCE</scope>
    <source>
        <strain evidence="3">LV_2022a</strain>
    </source>
</reference>
<dbReference type="Proteomes" id="UP001292079">
    <property type="component" value="Unassembled WGS sequence"/>
</dbReference>
<dbReference type="CDD" id="cd21454">
    <property type="entry name" value="DLC-like_TAL"/>
    <property type="match status" value="1"/>
</dbReference>
<keyword evidence="1" id="KW-0106">Calcium</keyword>
<dbReference type="SUPFAM" id="SSF54648">
    <property type="entry name" value="DLC"/>
    <property type="match status" value="1"/>
</dbReference>
<reference evidence="3" key="2">
    <citation type="journal article" date="2023" name="Infect Dis Poverty">
        <title>Chromosome-scale genome of the human blood fluke Schistosoma mekongi and its implications for public health.</title>
        <authorList>
            <person name="Zhou M."/>
            <person name="Xu L."/>
            <person name="Xu D."/>
            <person name="Chen W."/>
            <person name="Khan J."/>
            <person name="Hu Y."/>
            <person name="Huang H."/>
            <person name="Wei H."/>
            <person name="Zhang Y."/>
            <person name="Chusongsang P."/>
            <person name="Tanasarnprasert K."/>
            <person name="Hu X."/>
            <person name="Limpanont Y."/>
            <person name="Lv Z."/>
        </authorList>
    </citation>
    <scope>NUCLEOTIDE SEQUENCE</scope>
    <source>
        <strain evidence="3">LV_2022a</strain>
    </source>
</reference>
<dbReference type="Pfam" id="PF01221">
    <property type="entry name" value="Dynein_light"/>
    <property type="match status" value="1"/>
</dbReference>
<dbReference type="InterPro" id="IPR018247">
    <property type="entry name" value="EF_Hand_1_Ca_BS"/>
</dbReference>
<organism evidence="3 4">
    <name type="scientific">Schistosoma mekongi</name>
    <name type="common">Parasitic worm</name>
    <dbReference type="NCBI Taxonomy" id="38744"/>
    <lineage>
        <taxon>Eukaryota</taxon>
        <taxon>Metazoa</taxon>
        <taxon>Spiralia</taxon>
        <taxon>Lophotrochozoa</taxon>
        <taxon>Platyhelminthes</taxon>
        <taxon>Trematoda</taxon>
        <taxon>Digenea</taxon>
        <taxon>Strigeidida</taxon>
        <taxon>Schistosomatoidea</taxon>
        <taxon>Schistosomatidae</taxon>
        <taxon>Schistosoma</taxon>
    </lineage>
</organism>
<accession>A0AAE1ZFF0</accession>
<evidence type="ECO:0000313" key="4">
    <source>
        <dbReference type="Proteomes" id="UP001292079"/>
    </source>
</evidence>
<sequence length="186" mass="21979">MNSGILEEFIKAFLHVSTDDNVADRRELIDYCKKKQLDPKLVQQWIDLFDVDKDDRITMEEFCRALGLNHSEMCIEKVQRNKVNVAATPKVSKDFEIILSKMSPKEEYDITERVRELIGDINNNKDVEMKNISNELKQYLDTTYNRVWQVVIVRGSFWMSYAHEPFKSLQFKYGPYAFLLWRTPKG</sequence>
<keyword evidence="4" id="KW-1185">Reference proteome</keyword>
<dbReference type="InterPro" id="IPR002048">
    <property type="entry name" value="EF_hand_dom"/>
</dbReference>
<proteinExistence type="predicted"/>
<dbReference type="GO" id="GO:0005509">
    <property type="term" value="F:calcium ion binding"/>
    <property type="evidence" value="ECO:0007669"/>
    <property type="project" value="InterPro"/>
</dbReference>
<feature type="domain" description="EF-hand" evidence="2">
    <location>
        <begin position="37"/>
        <end position="72"/>
    </location>
</feature>
<dbReference type="AlphaFoldDB" id="A0AAE1ZFF0"/>
<dbReference type="InterPro" id="IPR011992">
    <property type="entry name" value="EF-hand-dom_pair"/>
</dbReference>
<dbReference type="Gene3D" id="3.30.740.10">
    <property type="entry name" value="Protein Inhibitor Of Neuronal Nitric Oxide Synthase"/>
    <property type="match status" value="1"/>
</dbReference>
<dbReference type="SMART" id="SM01375">
    <property type="entry name" value="Dynein_light"/>
    <property type="match status" value="1"/>
</dbReference>
<protein>
    <recommendedName>
        <fullName evidence="2">EF-hand domain-containing protein</fullName>
    </recommendedName>
</protein>
<dbReference type="EMBL" id="JALJAT010000002">
    <property type="protein sequence ID" value="KAK4473075.1"/>
    <property type="molecule type" value="Genomic_DNA"/>
</dbReference>
<dbReference type="GO" id="GO:0030286">
    <property type="term" value="C:dynein complex"/>
    <property type="evidence" value="ECO:0007669"/>
    <property type="project" value="InterPro"/>
</dbReference>
<dbReference type="InterPro" id="IPR001372">
    <property type="entry name" value="Dynein_light_chain_typ-1/2"/>
</dbReference>
<evidence type="ECO:0000259" key="2">
    <source>
        <dbReference type="PROSITE" id="PS50222"/>
    </source>
</evidence>
<evidence type="ECO:0000256" key="1">
    <source>
        <dbReference type="ARBA" id="ARBA00022837"/>
    </source>
</evidence>
<dbReference type="SUPFAM" id="SSF47473">
    <property type="entry name" value="EF-hand"/>
    <property type="match status" value="1"/>
</dbReference>